<evidence type="ECO:0000313" key="2">
    <source>
        <dbReference type="Proteomes" id="UP000076858"/>
    </source>
</evidence>
<proteinExistence type="predicted"/>
<dbReference type="AlphaFoldDB" id="A0A162D5L2"/>
<name>A0A162D5L2_9CRUS</name>
<dbReference type="Proteomes" id="UP000076858">
    <property type="component" value="Unassembled WGS sequence"/>
</dbReference>
<keyword evidence="2" id="KW-1185">Reference proteome</keyword>
<gene>
    <name evidence="1" type="ORF">APZ42_029075</name>
</gene>
<sequence length="61" mass="6622">MNNGWAFVLVGGGGGEFMLRQAKEGQQKMSGWSAGLWVTRHNPPVTKSVAARGEFWDVEGT</sequence>
<accession>A0A162D5L2</accession>
<comment type="caution">
    <text evidence="1">The sequence shown here is derived from an EMBL/GenBank/DDBJ whole genome shotgun (WGS) entry which is preliminary data.</text>
</comment>
<reference evidence="1 2" key="1">
    <citation type="submission" date="2016-03" db="EMBL/GenBank/DDBJ databases">
        <title>EvidentialGene: Evidence-directed Construction of Genes on Genomes.</title>
        <authorList>
            <person name="Gilbert D.G."/>
            <person name="Choi J.-H."/>
            <person name="Mockaitis K."/>
            <person name="Colbourne J."/>
            <person name="Pfrender M."/>
        </authorList>
    </citation>
    <scope>NUCLEOTIDE SEQUENCE [LARGE SCALE GENOMIC DNA]</scope>
    <source>
        <strain evidence="1 2">Xinb3</strain>
        <tissue evidence="1">Complete organism</tissue>
    </source>
</reference>
<protein>
    <submittedName>
        <fullName evidence="1">Uncharacterized protein</fullName>
    </submittedName>
</protein>
<evidence type="ECO:0000313" key="1">
    <source>
        <dbReference type="EMBL" id="KZS07254.1"/>
    </source>
</evidence>
<dbReference type="EMBL" id="LRGB01002513">
    <property type="protein sequence ID" value="KZS07254.1"/>
    <property type="molecule type" value="Genomic_DNA"/>
</dbReference>
<organism evidence="1 2">
    <name type="scientific">Daphnia magna</name>
    <dbReference type="NCBI Taxonomy" id="35525"/>
    <lineage>
        <taxon>Eukaryota</taxon>
        <taxon>Metazoa</taxon>
        <taxon>Ecdysozoa</taxon>
        <taxon>Arthropoda</taxon>
        <taxon>Crustacea</taxon>
        <taxon>Branchiopoda</taxon>
        <taxon>Diplostraca</taxon>
        <taxon>Cladocera</taxon>
        <taxon>Anomopoda</taxon>
        <taxon>Daphniidae</taxon>
        <taxon>Daphnia</taxon>
    </lineage>
</organism>